<evidence type="ECO:0000313" key="1">
    <source>
        <dbReference type="EMBL" id="AJD53864.1"/>
    </source>
</evidence>
<evidence type="ECO:0000313" key="2">
    <source>
        <dbReference type="Proteomes" id="UP000007127"/>
    </source>
</evidence>
<name>A0AB72UID8_9PROT</name>
<sequence length="135" mass="14461">MIEVGRKPDEGPSARLREALGPWARGMSGLRGQAIAERDWLSAGRLLAKLAKARDVSGVARSPALPEVAVVQAVGLMVVCGTPGLFGLAQLRDVRFVKKVPVRFSRIPLFSSALRNGIERYLSGAARTRALDGKV</sequence>
<dbReference type="KEGG" id="txi:TH3_18810"/>
<organism evidence="1 2">
    <name type="scientific">Thalassospira xiamenensis M-5 = DSM 17429</name>
    <dbReference type="NCBI Taxonomy" id="1123366"/>
    <lineage>
        <taxon>Bacteria</taxon>
        <taxon>Pseudomonadati</taxon>
        <taxon>Pseudomonadota</taxon>
        <taxon>Alphaproteobacteria</taxon>
        <taxon>Rhodospirillales</taxon>
        <taxon>Thalassospiraceae</taxon>
        <taxon>Thalassospira</taxon>
    </lineage>
</organism>
<accession>A0AB72UID8</accession>
<proteinExistence type="predicted"/>
<dbReference type="AlphaFoldDB" id="A0AB72UID8"/>
<protein>
    <submittedName>
        <fullName evidence="1">Uncharacterized protein</fullName>
    </submittedName>
</protein>
<dbReference type="Proteomes" id="UP000007127">
    <property type="component" value="Chromosome"/>
</dbReference>
<dbReference type="EMBL" id="CP004388">
    <property type="protein sequence ID" value="AJD53864.1"/>
    <property type="molecule type" value="Genomic_DNA"/>
</dbReference>
<gene>
    <name evidence="1" type="ORF">TH3_18810</name>
</gene>
<reference evidence="1 2" key="1">
    <citation type="journal article" date="2012" name="J. Bacteriol.">
        <title>Genome sequence of Thalassospira xiamenensis type strain M-5.</title>
        <authorList>
            <person name="Lai Q."/>
            <person name="Shao Z."/>
        </authorList>
    </citation>
    <scope>NUCLEOTIDE SEQUENCE [LARGE SCALE GENOMIC DNA]</scope>
    <source>
        <strain evidence="1 2">M-5</strain>
    </source>
</reference>